<proteinExistence type="inferred from homology"/>
<feature type="compositionally biased region" description="Low complexity" evidence="4">
    <location>
        <begin position="104"/>
        <end position="124"/>
    </location>
</feature>
<evidence type="ECO:0000313" key="5">
    <source>
        <dbReference type="EMBL" id="OGG64346.1"/>
    </source>
</evidence>
<dbReference type="EMBL" id="MFLJ01000027">
    <property type="protein sequence ID" value="OGG64346.1"/>
    <property type="molecule type" value="Genomic_DNA"/>
</dbReference>
<dbReference type="InterPro" id="IPR000307">
    <property type="entry name" value="Ribosomal_bS16"/>
</dbReference>
<protein>
    <recommendedName>
        <fullName evidence="3">Small ribosomal subunit protein bS16</fullName>
    </recommendedName>
</protein>
<evidence type="ECO:0000256" key="4">
    <source>
        <dbReference type="SAM" id="MobiDB-lite"/>
    </source>
</evidence>
<dbReference type="HAMAP" id="MF_00385">
    <property type="entry name" value="Ribosomal_bS16"/>
    <property type="match status" value="1"/>
</dbReference>
<dbReference type="Proteomes" id="UP000177232">
    <property type="component" value="Unassembled WGS sequence"/>
</dbReference>
<dbReference type="GO" id="GO:0015935">
    <property type="term" value="C:small ribosomal subunit"/>
    <property type="evidence" value="ECO:0007669"/>
    <property type="project" value="TreeGrafter"/>
</dbReference>
<keyword evidence="1 3" id="KW-0689">Ribosomal protein</keyword>
<dbReference type="InterPro" id="IPR023803">
    <property type="entry name" value="Ribosomal_bS16_dom_sf"/>
</dbReference>
<gene>
    <name evidence="3" type="primary">rpsP</name>
    <name evidence="5" type="ORF">A3C94_01930</name>
</gene>
<sequence>MLMIRFQRIGRTNDPAFRIVVLEKERAAKAGNITELLGTYNPRSKALTLDNEKVKEWMAKGAQPTDSIRNLLINKGVIEGRKVNALPKKTPLKPAVSETAGSGEQPASQAVVAEAEVSAPTEAEVVAEAEPVPEAEKAPAETPAA</sequence>
<evidence type="ECO:0000313" key="6">
    <source>
        <dbReference type="Proteomes" id="UP000177232"/>
    </source>
</evidence>
<evidence type="ECO:0000256" key="3">
    <source>
        <dbReference type="HAMAP-Rule" id="MF_00385"/>
    </source>
</evidence>
<reference evidence="5 6" key="1">
    <citation type="journal article" date="2016" name="Nat. Commun.">
        <title>Thousands of microbial genomes shed light on interconnected biogeochemical processes in an aquifer system.</title>
        <authorList>
            <person name="Anantharaman K."/>
            <person name="Brown C.T."/>
            <person name="Hug L.A."/>
            <person name="Sharon I."/>
            <person name="Castelle C.J."/>
            <person name="Probst A.J."/>
            <person name="Thomas B.C."/>
            <person name="Singh A."/>
            <person name="Wilkins M.J."/>
            <person name="Karaoz U."/>
            <person name="Brodie E.L."/>
            <person name="Williams K.H."/>
            <person name="Hubbard S.S."/>
            <person name="Banfield J.F."/>
        </authorList>
    </citation>
    <scope>NUCLEOTIDE SEQUENCE [LARGE SCALE GENOMIC DNA]</scope>
</reference>
<dbReference type="PANTHER" id="PTHR12919:SF20">
    <property type="entry name" value="SMALL RIBOSOMAL SUBUNIT PROTEIN BS16M"/>
    <property type="match status" value="1"/>
</dbReference>
<dbReference type="Gene3D" id="3.30.1320.10">
    <property type="match status" value="1"/>
</dbReference>
<accession>A0A1F6DSI6</accession>
<dbReference type="AlphaFoldDB" id="A0A1F6DSI6"/>
<keyword evidence="2 3" id="KW-0687">Ribonucleoprotein</keyword>
<evidence type="ECO:0000256" key="2">
    <source>
        <dbReference type="ARBA" id="ARBA00023274"/>
    </source>
</evidence>
<dbReference type="GO" id="GO:0006412">
    <property type="term" value="P:translation"/>
    <property type="evidence" value="ECO:0007669"/>
    <property type="project" value="UniProtKB-UniRule"/>
</dbReference>
<dbReference type="GO" id="GO:0003735">
    <property type="term" value="F:structural constituent of ribosome"/>
    <property type="evidence" value="ECO:0007669"/>
    <property type="project" value="InterPro"/>
</dbReference>
<dbReference type="PANTHER" id="PTHR12919">
    <property type="entry name" value="30S RIBOSOMAL PROTEIN S16"/>
    <property type="match status" value="1"/>
</dbReference>
<dbReference type="STRING" id="1798496.A3C94_01930"/>
<feature type="region of interest" description="Disordered" evidence="4">
    <location>
        <begin position="87"/>
        <end position="145"/>
    </location>
</feature>
<dbReference type="GO" id="GO:0005737">
    <property type="term" value="C:cytoplasm"/>
    <property type="evidence" value="ECO:0007669"/>
    <property type="project" value="UniProtKB-ARBA"/>
</dbReference>
<comment type="caution">
    <text evidence="5">The sequence shown here is derived from an EMBL/GenBank/DDBJ whole genome shotgun (WGS) entry which is preliminary data.</text>
</comment>
<comment type="similarity">
    <text evidence="3">Belongs to the bacterial ribosomal protein bS16 family.</text>
</comment>
<dbReference type="NCBIfam" id="TIGR00002">
    <property type="entry name" value="S16"/>
    <property type="match status" value="1"/>
</dbReference>
<evidence type="ECO:0000256" key="1">
    <source>
        <dbReference type="ARBA" id="ARBA00022980"/>
    </source>
</evidence>
<name>A0A1F6DSI6_9BACT</name>
<dbReference type="SUPFAM" id="SSF54565">
    <property type="entry name" value="Ribosomal protein S16"/>
    <property type="match status" value="1"/>
</dbReference>
<dbReference type="Pfam" id="PF00886">
    <property type="entry name" value="Ribosomal_S16"/>
    <property type="match status" value="1"/>
</dbReference>
<organism evidence="5 6">
    <name type="scientific">Candidatus Kaiserbacteria bacterium RIFCSPHIGHO2_02_FULL_55_17</name>
    <dbReference type="NCBI Taxonomy" id="1798496"/>
    <lineage>
        <taxon>Bacteria</taxon>
        <taxon>Candidatus Kaiseribacteriota</taxon>
    </lineage>
</organism>